<feature type="signal peptide" evidence="5">
    <location>
        <begin position="1"/>
        <end position="23"/>
    </location>
</feature>
<dbReference type="RefSeq" id="WP_090704646.1">
    <property type="nucleotide sequence ID" value="NZ_FNHH01000013.1"/>
</dbReference>
<organism evidence="6 7">
    <name type="scientific">Daejeonella rubra</name>
    <dbReference type="NCBI Taxonomy" id="990371"/>
    <lineage>
        <taxon>Bacteria</taxon>
        <taxon>Pseudomonadati</taxon>
        <taxon>Bacteroidota</taxon>
        <taxon>Sphingobacteriia</taxon>
        <taxon>Sphingobacteriales</taxon>
        <taxon>Sphingobacteriaceae</taxon>
        <taxon>Daejeonella</taxon>
    </lineage>
</organism>
<dbReference type="OrthoDB" id="9787096at2"/>
<dbReference type="GO" id="GO:0004125">
    <property type="term" value="F:L-seryl-tRNA(Sec) selenium transferase activity"/>
    <property type="evidence" value="ECO:0007669"/>
    <property type="project" value="TreeGrafter"/>
</dbReference>
<feature type="modified residue" description="N6-(pyridoxal phosphate)lysine" evidence="4">
    <location>
        <position position="244"/>
    </location>
</feature>
<evidence type="ECO:0000313" key="7">
    <source>
        <dbReference type="Proteomes" id="UP000199226"/>
    </source>
</evidence>
<evidence type="ECO:0000256" key="1">
    <source>
        <dbReference type="ARBA" id="ARBA00001933"/>
    </source>
</evidence>
<sequence length="409" mass="44556">MKRREILKSLTILPLAGSMTAAAAPLENILSAAVPAAKRDLFAELGIRTFINAAGNYTVMSGSLMPPDVMDAINAASKKFALVDDVQEKVGAKIAEMCHAEAAMVTAGCWSALMLGMAGVLTGMDTKRVSQVPNLAGTGMKTEVILQKSHSMGYDHALTQAGVKLIKVETRAELEAAINENTAMLWFLNREVHKGQIKHAEWLELGKKYNLPTMIDIAADVPPVENLWKFNDMGFDLVVISGGKAMRGPQSSGILMGKKKYVAAALLSNNPRGGIGRGQKVNKEEVLGMYAALHRFINLDHQKEWQMWETKIALIANAIKSIDGVKTETFIPPTDNNMPTLKVTWDPNKIKLSNTEMGDRLRQGNPSVEVISWEAPNSLRCGMHVLEAGEEKIVAARLKEELIKASVKS</sequence>
<evidence type="ECO:0000256" key="5">
    <source>
        <dbReference type="SAM" id="SignalP"/>
    </source>
</evidence>
<dbReference type="InterPro" id="IPR015421">
    <property type="entry name" value="PyrdxlP-dep_Trfase_major"/>
</dbReference>
<evidence type="ECO:0000256" key="3">
    <source>
        <dbReference type="ARBA" id="ARBA00044507"/>
    </source>
</evidence>
<keyword evidence="7" id="KW-1185">Reference proteome</keyword>
<protein>
    <submittedName>
        <fullName evidence="6">L-seryl-tRNA(Ser) seleniumtransferase</fullName>
    </submittedName>
</protein>
<dbReference type="Proteomes" id="UP000199226">
    <property type="component" value="Unassembled WGS sequence"/>
</dbReference>
<keyword evidence="2 4" id="KW-0663">Pyridoxal phosphate</keyword>
<dbReference type="STRING" id="990371.SAMN05421813_11349"/>
<keyword evidence="6" id="KW-0808">Transferase</keyword>
<comment type="cofactor">
    <cofactor evidence="1 4">
        <name>pyridoxal 5'-phosphate</name>
        <dbReference type="ChEBI" id="CHEBI:597326"/>
    </cofactor>
</comment>
<dbReference type="PANTHER" id="PTHR32328">
    <property type="entry name" value="L-SERYL-TRNA(SEC) SELENIUM TRANSFERASE"/>
    <property type="match status" value="1"/>
</dbReference>
<dbReference type="InterPro" id="IPR018319">
    <property type="entry name" value="SelA-like"/>
</dbReference>
<dbReference type="Gene3D" id="3.40.640.10">
    <property type="entry name" value="Type I PLP-dependent aspartate aminotransferase-like (Major domain)"/>
    <property type="match status" value="1"/>
</dbReference>
<proteinExistence type="inferred from homology"/>
<evidence type="ECO:0000313" key="6">
    <source>
        <dbReference type="EMBL" id="SDM47922.1"/>
    </source>
</evidence>
<dbReference type="PANTHER" id="PTHR32328:SF0">
    <property type="entry name" value="L-SERYL-TRNA(SEC) SELENIUM TRANSFERASE"/>
    <property type="match status" value="1"/>
</dbReference>
<comment type="similarity">
    <text evidence="3">Belongs to the SelA family.</text>
</comment>
<keyword evidence="5" id="KW-0732">Signal</keyword>
<dbReference type="InterPro" id="IPR015424">
    <property type="entry name" value="PyrdxlP-dep_Trfase"/>
</dbReference>
<evidence type="ECO:0000256" key="2">
    <source>
        <dbReference type="ARBA" id="ARBA00022898"/>
    </source>
</evidence>
<name>A0A1G9TK08_9SPHI</name>
<dbReference type="Pfam" id="PF03841">
    <property type="entry name" value="SelA"/>
    <property type="match status" value="1"/>
</dbReference>
<dbReference type="EMBL" id="FNHH01000013">
    <property type="protein sequence ID" value="SDM47922.1"/>
    <property type="molecule type" value="Genomic_DNA"/>
</dbReference>
<dbReference type="AlphaFoldDB" id="A0A1G9TK08"/>
<evidence type="ECO:0000256" key="4">
    <source>
        <dbReference type="PIRSR" id="PIRSR618319-50"/>
    </source>
</evidence>
<accession>A0A1G9TK08</accession>
<feature type="chain" id="PRO_5011741862" evidence="5">
    <location>
        <begin position="24"/>
        <end position="409"/>
    </location>
</feature>
<reference evidence="7" key="1">
    <citation type="submission" date="2016-10" db="EMBL/GenBank/DDBJ databases">
        <authorList>
            <person name="Varghese N."/>
            <person name="Submissions S."/>
        </authorList>
    </citation>
    <scope>NUCLEOTIDE SEQUENCE [LARGE SCALE GENOMIC DNA]</scope>
    <source>
        <strain evidence="7">DSM 24536</strain>
    </source>
</reference>
<dbReference type="SUPFAM" id="SSF53383">
    <property type="entry name" value="PLP-dependent transferases"/>
    <property type="match status" value="1"/>
</dbReference>
<gene>
    <name evidence="6" type="ORF">SAMN05421813_11349</name>
</gene>